<evidence type="ECO:0000259" key="3">
    <source>
        <dbReference type="Pfam" id="PF01557"/>
    </source>
</evidence>
<evidence type="ECO:0000256" key="2">
    <source>
        <dbReference type="ARBA" id="ARBA00022723"/>
    </source>
</evidence>
<gene>
    <name evidence="4" type="ORF">EP51_00915</name>
</gene>
<dbReference type="RefSeq" id="WP_128638316.1">
    <property type="nucleotide sequence ID" value="NZ_CP008947.1"/>
</dbReference>
<dbReference type="Gene3D" id="3.90.850.10">
    <property type="entry name" value="Fumarylacetoacetase-like, C-terminal domain"/>
    <property type="match status" value="1"/>
</dbReference>
<feature type="domain" description="Fumarylacetoacetase-like C-terminal" evidence="3">
    <location>
        <begin position="73"/>
        <end position="277"/>
    </location>
</feature>
<dbReference type="InterPro" id="IPR036663">
    <property type="entry name" value="Fumarylacetoacetase_C_sf"/>
</dbReference>
<dbReference type="PANTHER" id="PTHR42796">
    <property type="entry name" value="FUMARYLACETOACETATE HYDROLASE DOMAIN-CONTAINING PROTEIN 2A-RELATED"/>
    <property type="match status" value="1"/>
</dbReference>
<dbReference type="PANTHER" id="PTHR42796:SF4">
    <property type="entry name" value="FUMARYLACETOACETATE HYDROLASE DOMAIN-CONTAINING PROTEIN 2A"/>
    <property type="match status" value="1"/>
</dbReference>
<evidence type="ECO:0000313" key="5">
    <source>
        <dbReference type="Proteomes" id="UP000028488"/>
    </source>
</evidence>
<dbReference type="GO" id="GO:0046872">
    <property type="term" value="F:metal ion binding"/>
    <property type="evidence" value="ECO:0007669"/>
    <property type="project" value="UniProtKB-KW"/>
</dbReference>
<dbReference type="EMBL" id="CP008947">
    <property type="protein sequence ID" value="AII03286.1"/>
    <property type="molecule type" value="Genomic_DNA"/>
</dbReference>
<dbReference type="Pfam" id="PF01557">
    <property type="entry name" value="FAA_hydrolase"/>
    <property type="match status" value="1"/>
</dbReference>
<dbReference type="AlphaFoldDB" id="A0A076ECH1"/>
<comment type="similarity">
    <text evidence="1">Belongs to the FAH family.</text>
</comment>
<dbReference type="SUPFAM" id="SSF56529">
    <property type="entry name" value="FAH"/>
    <property type="match status" value="1"/>
</dbReference>
<evidence type="ECO:0000313" key="4">
    <source>
        <dbReference type="EMBL" id="AII03286.1"/>
    </source>
</evidence>
<dbReference type="GO" id="GO:0044281">
    <property type="term" value="P:small molecule metabolic process"/>
    <property type="evidence" value="ECO:0007669"/>
    <property type="project" value="UniProtKB-ARBA"/>
</dbReference>
<name>A0A076ECH1_RHOOP</name>
<dbReference type="InterPro" id="IPR051121">
    <property type="entry name" value="FAH"/>
</dbReference>
<reference evidence="4 5" key="1">
    <citation type="submission" date="2014-07" db="EMBL/GenBank/DDBJ databases">
        <title>Genome Sequence of Rhodococcus opacus Strain R7, a Biodegrader of Mono- and Polycyclic Aromatic Hydrocarbons.</title>
        <authorList>
            <person name="Di Gennaro P."/>
            <person name="Zampolli J."/>
            <person name="Presti I."/>
            <person name="Cappelletti M."/>
            <person name="D'Ursi P."/>
            <person name="Orro A."/>
            <person name="Mezzelani A."/>
            <person name="Milanesi L."/>
        </authorList>
    </citation>
    <scope>NUCLEOTIDE SEQUENCE [LARGE SCALE GENOMIC DNA]</scope>
    <source>
        <strain evidence="4 5">R7</strain>
    </source>
</reference>
<accession>A0A076ECH1</accession>
<dbReference type="InterPro" id="IPR011234">
    <property type="entry name" value="Fumarylacetoacetase-like_C"/>
</dbReference>
<dbReference type="eggNOG" id="COG0179">
    <property type="taxonomic scope" value="Bacteria"/>
</dbReference>
<keyword evidence="2" id="KW-0479">Metal-binding</keyword>
<dbReference type="GO" id="GO:0016787">
    <property type="term" value="F:hydrolase activity"/>
    <property type="evidence" value="ECO:0007669"/>
    <property type="project" value="UniProtKB-KW"/>
</dbReference>
<proteinExistence type="inferred from homology"/>
<dbReference type="Proteomes" id="UP000028488">
    <property type="component" value="Chromosome"/>
</dbReference>
<sequence>MRLANQAGRLQVVADGVAVDVETASGGRFSAEPQQIFDRWDEFTAWAATVDFTDGAPVVESELGAPVPRPGQIFAVGVNYADHVEESGLTLPDAPFVFTKFPASITGPYATIEHPGGSVDFEVELVAVIGKEARHVPVSEGWEYVAGLTLGQDLSERELQLSGPPPQQFALGKSFAGFAPIGPVLVTPDEFENPDDIEVSTVLSGEVMQNSRTRHLIFPIPVLVSYLSSIVPLRPGDLIFTGTPSGIGFTRDPKRLIGIDDELVSRADTIGEMRHRFAATNRPHPLTTVSRSTSHV</sequence>
<organism evidence="4 5">
    <name type="scientific">Rhodococcus opacus</name>
    <name type="common">Nocardia opaca</name>
    <dbReference type="NCBI Taxonomy" id="37919"/>
    <lineage>
        <taxon>Bacteria</taxon>
        <taxon>Bacillati</taxon>
        <taxon>Actinomycetota</taxon>
        <taxon>Actinomycetes</taxon>
        <taxon>Mycobacteriales</taxon>
        <taxon>Nocardiaceae</taxon>
        <taxon>Rhodococcus</taxon>
    </lineage>
</organism>
<keyword evidence="4" id="KW-0378">Hydrolase</keyword>
<protein>
    <submittedName>
        <fullName evidence="4">Fumarylacetoacetate hydrolase</fullName>
    </submittedName>
</protein>
<evidence type="ECO:0000256" key="1">
    <source>
        <dbReference type="ARBA" id="ARBA00010211"/>
    </source>
</evidence>